<evidence type="ECO:0008006" key="5">
    <source>
        <dbReference type="Google" id="ProtNLM"/>
    </source>
</evidence>
<sequence length="224" mass="25208">MYLLLVILATAATFTASNQITPDELQVVWKTLESDIRARQQEAESEIRNLFDTLHLLVEAAKGSLNSTIEETHKFYQEELEEIKAEALANGKNISRCIELADAVLLDLDEQVNSTASETYENLEKTAEEAVNRALQMAVTALQELEMLNGKVETCKDDECATELDVEIVEFYEEIVADLDNAITLAEDAVFIKLTAELQNSTETIDYYNEQFQKLIEDLKSCAE</sequence>
<feature type="non-terminal residue" evidence="2">
    <location>
        <position position="1"/>
    </location>
</feature>
<evidence type="ECO:0000313" key="4">
    <source>
        <dbReference type="Proteomes" id="UP000019118"/>
    </source>
</evidence>
<dbReference type="KEGG" id="dpa:109539927"/>
<accession>N6T4U9</accession>
<dbReference type="EnsemblMetazoa" id="XM_019908012.1">
    <property type="protein sequence ID" value="XP_019763571.1"/>
    <property type="gene ID" value="LOC109539927"/>
</dbReference>
<reference evidence="2 4" key="1">
    <citation type="journal article" date="2013" name="Genome Biol.">
        <title>Draft genome of the mountain pine beetle, Dendroctonus ponderosae Hopkins, a major forest pest.</title>
        <authorList>
            <person name="Keeling C.I."/>
            <person name="Yuen M.M."/>
            <person name="Liao N.Y."/>
            <person name="Docking T.R."/>
            <person name="Chan S.K."/>
            <person name="Taylor G.A."/>
            <person name="Palmquist D.L."/>
            <person name="Jackman S.D."/>
            <person name="Nguyen A."/>
            <person name="Li M."/>
            <person name="Henderson H."/>
            <person name="Janes J.K."/>
            <person name="Zhao Y."/>
            <person name="Pandoh P."/>
            <person name="Moore R."/>
            <person name="Sperling F.A."/>
            <person name="Huber D.P."/>
            <person name="Birol I."/>
            <person name="Jones S.J."/>
            <person name="Bohlmann J."/>
        </authorList>
    </citation>
    <scope>NUCLEOTIDE SEQUENCE</scope>
</reference>
<protein>
    <recommendedName>
        <fullName evidence="5">Protein TsetseEP domain-containing protein</fullName>
    </recommendedName>
</protein>
<name>N6T4U9_DENPD</name>
<dbReference type="EMBL" id="KB741019">
    <property type="protein sequence ID" value="ENN75174.1"/>
    <property type="molecule type" value="Genomic_DNA"/>
</dbReference>
<evidence type="ECO:0000313" key="2">
    <source>
        <dbReference type="EMBL" id="ENN75174.1"/>
    </source>
</evidence>
<dbReference type="AlphaFoldDB" id="N6T4U9"/>
<organism evidence="2">
    <name type="scientific">Dendroctonus ponderosae</name>
    <name type="common">Mountain pine beetle</name>
    <dbReference type="NCBI Taxonomy" id="77166"/>
    <lineage>
        <taxon>Eukaryota</taxon>
        <taxon>Metazoa</taxon>
        <taxon>Ecdysozoa</taxon>
        <taxon>Arthropoda</taxon>
        <taxon>Hexapoda</taxon>
        <taxon>Insecta</taxon>
        <taxon>Pterygota</taxon>
        <taxon>Neoptera</taxon>
        <taxon>Endopterygota</taxon>
        <taxon>Coleoptera</taxon>
        <taxon>Polyphaga</taxon>
        <taxon>Cucujiformia</taxon>
        <taxon>Curculionidae</taxon>
        <taxon>Scolytinae</taxon>
        <taxon>Dendroctonus</taxon>
    </lineage>
</organism>
<feature type="signal peptide" evidence="1">
    <location>
        <begin position="1"/>
        <end position="17"/>
    </location>
</feature>
<reference evidence="3" key="2">
    <citation type="submission" date="2024-08" db="UniProtKB">
        <authorList>
            <consortium name="EnsemblMetazoa"/>
        </authorList>
    </citation>
    <scope>IDENTIFICATION</scope>
</reference>
<evidence type="ECO:0000256" key="1">
    <source>
        <dbReference type="SAM" id="SignalP"/>
    </source>
</evidence>
<dbReference type="HOGENOM" id="CLU_1220795_0_0_1"/>
<gene>
    <name evidence="3" type="primary">109539927</name>
    <name evidence="2" type="ORF">YQE_08287</name>
</gene>
<feature type="chain" id="PRO_5010971707" description="Protein TsetseEP domain-containing protein" evidence="1">
    <location>
        <begin position="18"/>
        <end position="224"/>
    </location>
</feature>
<keyword evidence="4" id="KW-1185">Reference proteome</keyword>
<evidence type="ECO:0000313" key="3">
    <source>
        <dbReference type="EnsemblMetazoa" id="XP_019763571.1"/>
    </source>
</evidence>
<proteinExistence type="predicted"/>
<keyword evidence="1" id="KW-0732">Signal</keyword>
<dbReference type="Proteomes" id="UP000019118">
    <property type="component" value="Unassembled WGS sequence"/>
</dbReference>